<accession>A0A7W3UHF2</accession>
<dbReference type="SUPFAM" id="SSF56281">
    <property type="entry name" value="Metallo-hydrolase/oxidoreductase"/>
    <property type="match status" value="1"/>
</dbReference>
<evidence type="ECO:0000313" key="6">
    <source>
        <dbReference type="EMBL" id="MBB1095514.1"/>
    </source>
</evidence>
<dbReference type="Gene3D" id="3.60.15.10">
    <property type="entry name" value="Ribonuclease Z/Hydroxyacylglutathione hydrolase-like"/>
    <property type="match status" value="1"/>
</dbReference>
<evidence type="ECO:0000313" key="7">
    <source>
        <dbReference type="Proteomes" id="UP000534578"/>
    </source>
</evidence>
<dbReference type="CDD" id="cd06262">
    <property type="entry name" value="metallo-hydrolase-like_MBL-fold"/>
    <property type="match status" value="1"/>
</dbReference>
<evidence type="ECO:0000256" key="2">
    <source>
        <dbReference type="ARBA" id="ARBA00022723"/>
    </source>
</evidence>
<feature type="domain" description="Metallo-beta-lactamase" evidence="5">
    <location>
        <begin position="13"/>
        <end position="193"/>
    </location>
</feature>
<dbReference type="GO" id="GO:0016787">
    <property type="term" value="F:hydrolase activity"/>
    <property type="evidence" value="ECO:0007669"/>
    <property type="project" value="UniProtKB-KW"/>
</dbReference>
<evidence type="ECO:0000256" key="1">
    <source>
        <dbReference type="ARBA" id="ARBA00001947"/>
    </source>
</evidence>
<dbReference type="InterPro" id="IPR036866">
    <property type="entry name" value="RibonucZ/Hydroxyglut_hydro"/>
</dbReference>
<dbReference type="InterPro" id="IPR001279">
    <property type="entry name" value="Metallo-B-lactamas"/>
</dbReference>
<keyword evidence="4" id="KW-0862">Zinc</keyword>
<dbReference type="InterPro" id="IPR051453">
    <property type="entry name" value="MBL_Glyoxalase_II"/>
</dbReference>
<evidence type="ECO:0000256" key="3">
    <source>
        <dbReference type="ARBA" id="ARBA00022801"/>
    </source>
</evidence>
<dbReference type="AlphaFoldDB" id="A0A7W3UHF2"/>
<sequence length="217" mass="24854">MKLYIQPVRDVFQTNAYFYMNEETGHGCLIDPGAQPELLLQIVRQRHWQIDAIILTHGHFDHTGAVDQLTKALKIPFYIHERGPEYLVDNELNLAHQNNRQIKIDQTPRLLKDNDHLSLAKVGVNFELLYAPGHSFDSMVYYDAQNGIAFVGDVLYNDGPGIWQFPGGNQTELIKSLKRLSMLPDNTRCFVGHTRPMQISQVNYILQHLTDYHLGGN</sequence>
<comment type="caution">
    <text evidence="6">The sequence shown here is derived from an EMBL/GenBank/DDBJ whole genome shotgun (WGS) entry which is preliminary data.</text>
</comment>
<dbReference type="PANTHER" id="PTHR46233:SF3">
    <property type="entry name" value="HYDROXYACYLGLUTATHIONE HYDROLASE GLOC"/>
    <property type="match status" value="1"/>
</dbReference>
<reference evidence="6 7" key="1">
    <citation type="submission" date="2020-07" db="EMBL/GenBank/DDBJ databases">
        <title>Description of Limosilactobacillus balticus sp. nov., Limosilactobacillus agrestis sp. nov., Limosilactobacillus albertensis sp. nov., Limosilactobacillus rudii sp. nov., Limosilactobacillus fastidiosus sp. nov., five novel Limosilactobacillus species isolated from the vertebrate gastrointestinal tract, and proposal of 6 subspecies of Limosilactobacillus reuteri adapted to the gastrointestinal tract of specific vertebrate hosts.</title>
        <authorList>
            <person name="Li F."/>
            <person name="Cheng C."/>
            <person name="Zheng J."/>
            <person name="Quevedo R.M."/>
            <person name="Li J."/>
            <person name="Roos S."/>
            <person name="Gaenzle M.G."/>
            <person name="Walter J."/>
        </authorList>
    </citation>
    <scope>NUCLEOTIDE SEQUENCE [LARGE SCALE GENOMIC DNA]</scope>
    <source>
        <strain evidence="6 7">BG-MG3-A</strain>
    </source>
</reference>
<dbReference type="GO" id="GO:0046872">
    <property type="term" value="F:metal ion binding"/>
    <property type="evidence" value="ECO:0007669"/>
    <property type="project" value="UniProtKB-KW"/>
</dbReference>
<dbReference type="EMBL" id="JACIVE010000054">
    <property type="protein sequence ID" value="MBB1095514.1"/>
    <property type="molecule type" value="Genomic_DNA"/>
</dbReference>
<gene>
    <name evidence="6" type="ORF">H5R92_04870</name>
</gene>
<keyword evidence="2" id="KW-0479">Metal-binding</keyword>
<dbReference type="Pfam" id="PF00753">
    <property type="entry name" value="Lactamase_B"/>
    <property type="match status" value="1"/>
</dbReference>
<dbReference type="SMART" id="SM00849">
    <property type="entry name" value="Lactamase_B"/>
    <property type="match status" value="1"/>
</dbReference>
<comment type="cofactor">
    <cofactor evidence="1">
        <name>Zn(2+)</name>
        <dbReference type="ChEBI" id="CHEBI:29105"/>
    </cofactor>
</comment>
<dbReference type="Proteomes" id="UP000534578">
    <property type="component" value="Unassembled WGS sequence"/>
</dbReference>
<protein>
    <submittedName>
        <fullName evidence="6">MBL fold metallo-hydrolase</fullName>
    </submittedName>
</protein>
<keyword evidence="3 6" id="KW-0378">Hydrolase</keyword>
<name>A0A7W3UHF2_9LACO</name>
<proteinExistence type="predicted"/>
<organism evidence="6 7">
    <name type="scientific">Limosilactobacillus agrestis</name>
    <dbReference type="NCBI Taxonomy" id="2759748"/>
    <lineage>
        <taxon>Bacteria</taxon>
        <taxon>Bacillati</taxon>
        <taxon>Bacillota</taxon>
        <taxon>Bacilli</taxon>
        <taxon>Lactobacillales</taxon>
        <taxon>Lactobacillaceae</taxon>
        <taxon>Limosilactobacillus</taxon>
    </lineage>
</organism>
<evidence type="ECO:0000256" key="4">
    <source>
        <dbReference type="ARBA" id="ARBA00022833"/>
    </source>
</evidence>
<dbReference type="PANTHER" id="PTHR46233">
    <property type="entry name" value="HYDROXYACYLGLUTATHIONE HYDROLASE GLOC"/>
    <property type="match status" value="1"/>
</dbReference>
<dbReference type="RefSeq" id="WP_182578426.1">
    <property type="nucleotide sequence ID" value="NZ_JACIVE010000054.1"/>
</dbReference>
<evidence type="ECO:0000259" key="5">
    <source>
        <dbReference type="SMART" id="SM00849"/>
    </source>
</evidence>